<dbReference type="EMBL" id="LOCO01000017">
    <property type="protein sequence ID" value="KXO08236.1"/>
    <property type="molecule type" value="Genomic_DNA"/>
</dbReference>
<evidence type="ECO:0000313" key="4">
    <source>
        <dbReference type="Proteomes" id="UP000070282"/>
    </source>
</evidence>
<dbReference type="AlphaFoldDB" id="A0A137S720"/>
<keyword evidence="2" id="KW-0472">Membrane</keyword>
<dbReference type="Proteomes" id="UP000070282">
    <property type="component" value="Unassembled WGS sequence"/>
</dbReference>
<feature type="region of interest" description="Disordered" evidence="1">
    <location>
        <begin position="50"/>
        <end position="70"/>
    </location>
</feature>
<reference evidence="4" key="1">
    <citation type="submission" date="2015-12" db="EMBL/GenBank/DDBJ databases">
        <authorList>
            <person name="Lima A."/>
            <person name="Farahani Zayas N."/>
            <person name="Castro Da Silva M.A."/>
            <person name="Cabral A."/>
            <person name="Pessatti M.L."/>
        </authorList>
    </citation>
    <scope>NUCLEOTIDE SEQUENCE [LARGE SCALE GENOMIC DNA]</scope>
    <source>
        <strain evidence="4">LAMA 842</strain>
    </source>
</reference>
<evidence type="ECO:0000256" key="2">
    <source>
        <dbReference type="SAM" id="Phobius"/>
    </source>
</evidence>
<dbReference type="PATRIC" id="fig|1306954.6.peg.1204"/>
<comment type="caution">
    <text evidence="3">The sequence shown here is derived from an EMBL/GenBank/DDBJ whole genome shotgun (WGS) entry which is preliminary data.</text>
</comment>
<accession>A0A137S720</accession>
<evidence type="ECO:0000256" key="1">
    <source>
        <dbReference type="SAM" id="MobiDB-lite"/>
    </source>
</evidence>
<proteinExistence type="predicted"/>
<organism evidence="3 4">
    <name type="scientific">Marinobacter excellens LAMA 842</name>
    <dbReference type="NCBI Taxonomy" id="1306954"/>
    <lineage>
        <taxon>Bacteria</taxon>
        <taxon>Pseudomonadati</taxon>
        <taxon>Pseudomonadota</taxon>
        <taxon>Gammaproteobacteria</taxon>
        <taxon>Pseudomonadales</taxon>
        <taxon>Marinobacteraceae</taxon>
        <taxon>Marinobacter</taxon>
    </lineage>
</organism>
<keyword evidence="2" id="KW-0812">Transmembrane</keyword>
<keyword evidence="4" id="KW-1185">Reference proteome</keyword>
<name>A0A137S720_9GAMM</name>
<feature type="transmembrane region" description="Helical" evidence="2">
    <location>
        <begin position="6"/>
        <end position="23"/>
    </location>
</feature>
<keyword evidence="2" id="KW-1133">Transmembrane helix</keyword>
<gene>
    <name evidence="3" type="ORF">J122_2925</name>
</gene>
<sequence length="201" mass="21507">MMVNGLVVITQVGLVILMALLGLRMFSLIRQESTVQGGVIANGGGIDGARFTQSPAPEHPARPKSESTSVVSSDKTELFTKLHILAALQERDCRVKGLALTEAPEVVHAYTAAWLYGAACALSPRANRHNDALAGLVARIVHRKTGIRQPAAIQAIATLTSSSERLACYRAGLEGAEFWAEHQFVPPAFSLYEVVTGNAFI</sequence>
<protein>
    <submittedName>
        <fullName evidence="3">Uncharacterized protein</fullName>
    </submittedName>
</protein>
<evidence type="ECO:0000313" key="3">
    <source>
        <dbReference type="EMBL" id="KXO08236.1"/>
    </source>
</evidence>